<evidence type="ECO:0000256" key="2">
    <source>
        <dbReference type="ARBA" id="ARBA00011955"/>
    </source>
</evidence>
<comment type="cofactor">
    <cofactor evidence="1">
        <name>Mg(2+)</name>
        <dbReference type="ChEBI" id="CHEBI:18420"/>
    </cofactor>
</comment>
<evidence type="ECO:0000256" key="9">
    <source>
        <dbReference type="ARBA" id="ARBA00031306"/>
    </source>
</evidence>
<evidence type="ECO:0000256" key="7">
    <source>
        <dbReference type="ARBA" id="ARBA00022827"/>
    </source>
</evidence>
<evidence type="ECO:0000256" key="1">
    <source>
        <dbReference type="ARBA" id="ARBA00001946"/>
    </source>
</evidence>
<dbReference type="SUPFAM" id="SSF143631">
    <property type="entry name" value="ApbE-like"/>
    <property type="match status" value="1"/>
</dbReference>
<proteinExistence type="predicted"/>
<dbReference type="PANTHER" id="PTHR30040:SF2">
    <property type="entry name" value="FAD:PROTEIN FMN TRANSFERASE"/>
    <property type="match status" value="1"/>
</dbReference>
<keyword evidence="4" id="KW-0285">Flavoprotein</keyword>
<keyword evidence="6" id="KW-0479">Metal-binding</keyword>
<evidence type="ECO:0000256" key="5">
    <source>
        <dbReference type="ARBA" id="ARBA00022679"/>
    </source>
</evidence>
<evidence type="ECO:0000256" key="8">
    <source>
        <dbReference type="ARBA" id="ARBA00022842"/>
    </source>
</evidence>
<dbReference type="RefSeq" id="WP_311629351.1">
    <property type="nucleotide sequence ID" value="NZ_JAVREN010000005.1"/>
</dbReference>
<comment type="caution">
    <text evidence="11">The sequence shown here is derived from an EMBL/GenBank/DDBJ whole genome shotgun (WGS) entry which is preliminary data.</text>
</comment>
<dbReference type="Proteomes" id="UP001183388">
    <property type="component" value="Unassembled WGS sequence"/>
</dbReference>
<keyword evidence="12" id="KW-1185">Reference proteome</keyword>
<dbReference type="Pfam" id="PF02424">
    <property type="entry name" value="ApbE"/>
    <property type="match status" value="1"/>
</dbReference>
<dbReference type="EMBL" id="JAVREN010000005">
    <property type="protein sequence ID" value="MDT0306434.1"/>
    <property type="molecule type" value="Genomic_DNA"/>
</dbReference>
<keyword evidence="7" id="KW-0274">FAD</keyword>
<gene>
    <name evidence="11" type="ORF">RM780_05590</name>
</gene>
<evidence type="ECO:0000256" key="3">
    <source>
        <dbReference type="ARBA" id="ARBA00016337"/>
    </source>
</evidence>
<comment type="catalytic activity">
    <reaction evidence="10">
        <text>L-threonyl-[protein] + FAD = FMN-L-threonyl-[protein] + AMP + H(+)</text>
        <dbReference type="Rhea" id="RHEA:36847"/>
        <dbReference type="Rhea" id="RHEA-COMP:11060"/>
        <dbReference type="Rhea" id="RHEA-COMP:11061"/>
        <dbReference type="ChEBI" id="CHEBI:15378"/>
        <dbReference type="ChEBI" id="CHEBI:30013"/>
        <dbReference type="ChEBI" id="CHEBI:57692"/>
        <dbReference type="ChEBI" id="CHEBI:74257"/>
        <dbReference type="ChEBI" id="CHEBI:456215"/>
        <dbReference type="EC" id="2.7.1.180"/>
    </reaction>
</comment>
<dbReference type="InterPro" id="IPR024932">
    <property type="entry name" value="ApbE"/>
</dbReference>
<dbReference type="InterPro" id="IPR003374">
    <property type="entry name" value="ApbE-like_sf"/>
</dbReference>
<keyword evidence="8" id="KW-0460">Magnesium</keyword>
<dbReference type="EC" id="2.7.1.180" evidence="2"/>
<protein>
    <recommendedName>
        <fullName evidence="3">FAD:protein FMN transferase</fullName>
        <ecNumber evidence="2">2.7.1.180</ecNumber>
    </recommendedName>
    <alternativeName>
        <fullName evidence="9">Flavin transferase</fullName>
    </alternativeName>
</protein>
<reference evidence="12" key="1">
    <citation type="submission" date="2023-07" db="EMBL/GenBank/DDBJ databases">
        <title>30 novel species of actinomycetes from the DSMZ collection.</title>
        <authorList>
            <person name="Nouioui I."/>
        </authorList>
    </citation>
    <scope>NUCLEOTIDE SEQUENCE [LARGE SCALE GENOMIC DNA]</scope>
    <source>
        <strain evidence="12">DSM 44917</strain>
    </source>
</reference>
<evidence type="ECO:0000256" key="4">
    <source>
        <dbReference type="ARBA" id="ARBA00022630"/>
    </source>
</evidence>
<organism evidence="11 12">
    <name type="scientific">Streptomyces boetiae</name>
    <dbReference type="NCBI Taxonomy" id="3075541"/>
    <lineage>
        <taxon>Bacteria</taxon>
        <taxon>Bacillati</taxon>
        <taxon>Actinomycetota</taxon>
        <taxon>Actinomycetes</taxon>
        <taxon>Kitasatosporales</taxon>
        <taxon>Streptomycetaceae</taxon>
        <taxon>Streptomyces</taxon>
    </lineage>
</organism>
<evidence type="ECO:0000256" key="10">
    <source>
        <dbReference type="ARBA" id="ARBA00048540"/>
    </source>
</evidence>
<evidence type="ECO:0000313" key="11">
    <source>
        <dbReference type="EMBL" id="MDT0306434.1"/>
    </source>
</evidence>
<dbReference type="GO" id="GO:0016740">
    <property type="term" value="F:transferase activity"/>
    <property type="evidence" value="ECO:0007669"/>
    <property type="project" value="UniProtKB-KW"/>
</dbReference>
<name>A0ABU2L4E6_9ACTN</name>
<accession>A0ABU2L4E6</accession>
<dbReference type="Gene3D" id="3.10.520.10">
    <property type="entry name" value="ApbE-like domains"/>
    <property type="match status" value="1"/>
</dbReference>
<evidence type="ECO:0000313" key="12">
    <source>
        <dbReference type="Proteomes" id="UP001183388"/>
    </source>
</evidence>
<evidence type="ECO:0000256" key="6">
    <source>
        <dbReference type="ARBA" id="ARBA00022723"/>
    </source>
</evidence>
<sequence length="303" mass="31612">MPGARALRERLMGTEVLAVAPPAEAARVFAQLREAERIFSRFRPGSDLSRANAAAGGEPVRVSPLLLAVLGEAIGYQRRTGGLFSPFLGADLQRLGYAADFAALDPGGVPEPAPPGPGPDPAAPVRIDHDRGTLGLPAGLALDLGGFVKGWSVQRAAEDLRAPRALIDAGGDLVALRGPEGPPWRVGVAHPLRERPVGVLELPPVAAVATSSVARRAWRTANGRPLHHIVDPRTGEPADSDCLQATVLLDDLAAAEVYATCLTILGTENGPAWLARRDPAAAWITVDRAGGVRHSPGLPLEAP</sequence>
<dbReference type="PANTHER" id="PTHR30040">
    <property type="entry name" value="THIAMINE BIOSYNTHESIS LIPOPROTEIN APBE"/>
    <property type="match status" value="1"/>
</dbReference>
<keyword evidence="5 11" id="KW-0808">Transferase</keyword>